<evidence type="ECO:0000259" key="2">
    <source>
        <dbReference type="Pfam" id="PF04101"/>
    </source>
</evidence>
<evidence type="ECO:0000256" key="1">
    <source>
        <dbReference type="ARBA" id="ARBA00022679"/>
    </source>
</evidence>
<dbReference type="AlphaFoldDB" id="A0A3G5AP39"/>
<protein>
    <submittedName>
        <fullName evidence="3">UDP-glycosyltransferase 201B6</fullName>
    </submittedName>
</protein>
<reference evidence="3" key="1">
    <citation type="submission" date="2018-09" db="EMBL/GenBank/DDBJ databases">
        <title>Comparative analyses of salivary proteins from the facultative symbiont-infected and uninfected Tetranychus truncatus.</title>
        <authorList>
            <person name="Zhu Y.-X."/>
            <person name="Huang H.-J."/>
            <person name="Hong X.-Y."/>
        </authorList>
    </citation>
    <scope>NUCLEOTIDE SEQUENCE</scope>
</reference>
<dbReference type="EMBL" id="MH990561">
    <property type="protein sequence ID" value="AYV89108.1"/>
    <property type="molecule type" value="mRNA"/>
</dbReference>
<dbReference type="GO" id="GO:0016758">
    <property type="term" value="F:hexosyltransferase activity"/>
    <property type="evidence" value="ECO:0007669"/>
    <property type="project" value="InterPro"/>
</dbReference>
<dbReference type="SUPFAM" id="SSF53756">
    <property type="entry name" value="UDP-Glycosyltransferase/glycogen phosphorylase"/>
    <property type="match status" value="1"/>
</dbReference>
<dbReference type="InterPro" id="IPR002213">
    <property type="entry name" value="UDP_glucos_trans"/>
</dbReference>
<sequence length="437" mass="49987">MTPYRFLVTAIDALGHINAALGFAEGLKAAGHEVYFAHREKHRHLAVKRGFSFIPFDSQLSEANLEDAIFQWIDAFADKFRQEPLKRCKEMSLEEQEAFRAQAEFFAALNAALDRIVSDENNKFDGIVSDLPAPYPFLYKHSIPWFPLASLNPLILYPKGPPPFSGYSVNSDPSNWDEFREAYQRAHLRLTEITNENLTAAGLDHVKFNPARFVDNPQTIGFYHYPADLDYTECEPKDPNWHRVDAWVRQPDFDTEFVIPEKLRDKPGKVIYFSLGSLGSADLVIMKKLIAILAKSPHKFIISKGPRGDALELADNMWGENYVNQIKVIQGVDLVITHGGNNTFMETLYYGKPMIVIPYFYDQFDNAQRVVDKNIGFRINPYELDEDYLLNCIEKIFEDKEMQDRVKTISHNMRNSNSLSEAVKMIENQIGQSGTTL</sequence>
<accession>A0A3G5AP39</accession>
<evidence type="ECO:0000313" key="3">
    <source>
        <dbReference type="EMBL" id="AYV89108.1"/>
    </source>
</evidence>
<proteinExistence type="evidence at transcript level"/>
<dbReference type="CDD" id="cd03784">
    <property type="entry name" value="GT1_Gtf-like"/>
    <property type="match status" value="1"/>
</dbReference>
<name>A0A3G5AP39_9ACAR</name>
<dbReference type="InterPro" id="IPR007235">
    <property type="entry name" value="Glyco_trans_28_C"/>
</dbReference>
<feature type="domain" description="Glycosyl transferase family 28 C-terminal" evidence="2">
    <location>
        <begin position="322"/>
        <end position="410"/>
    </location>
</feature>
<dbReference type="PANTHER" id="PTHR48050">
    <property type="entry name" value="STEROL 3-BETA-GLUCOSYLTRANSFERASE"/>
    <property type="match status" value="1"/>
</dbReference>
<organism evidence="3">
    <name type="scientific">Tetranychus truncatus</name>
    <dbReference type="NCBI Taxonomy" id="93132"/>
    <lineage>
        <taxon>Eukaryota</taxon>
        <taxon>Metazoa</taxon>
        <taxon>Ecdysozoa</taxon>
        <taxon>Arthropoda</taxon>
        <taxon>Chelicerata</taxon>
        <taxon>Arachnida</taxon>
        <taxon>Acari</taxon>
        <taxon>Acariformes</taxon>
        <taxon>Trombidiformes</taxon>
        <taxon>Prostigmata</taxon>
        <taxon>Eleutherengona</taxon>
        <taxon>Raphignathae</taxon>
        <taxon>Tetranychoidea</taxon>
        <taxon>Tetranychidae</taxon>
        <taxon>Tetranychus</taxon>
    </lineage>
</organism>
<dbReference type="Pfam" id="PF04101">
    <property type="entry name" value="Glyco_tran_28_C"/>
    <property type="match status" value="1"/>
</dbReference>
<keyword evidence="1 3" id="KW-0808">Transferase</keyword>
<dbReference type="Gene3D" id="3.40.50.2000">
    <property type="entry name" value="Glycogen Phosphorylase B"/>
    <property type="match status" value="2"/>
</dbReference>
<dbReference type="InterPro" id="IPR050426">
    <property type="entry name" value="Glycosyltransferase_28"/>
</dbReference>
<dbReference type="GO" id="GO:0008194">
    <property type="term" value="F:UDP-glycosyltransferase activity"/>
    <property type="evidence" value="ECO:0007669"/>
    <property type="project" value="InterPro"/>
</dbReference>
<dbReference type="PANTHER" id="PTHR48050:SF13">
    <property type="entry name" value="STEROL 3-BETA-GLUCOSYLTRANSFERASE UGT80A2"/>
    <property type="match status" value="1"/>
</dbReference>